<reference evidence="1" key="1">
    <citation type="journal article" date="2023" name="G3 (Bethesda)">
        <title>Whole genome assembly and annotation of the endangered Caribbean coral Acropora cervicornis.</title>
        <authorList>
            <person name="Selwyn J.D."/>
            <person name="Vollmer S.V."/>
        </authorList>
    </citation>
    <scope>NUCLEOTIDE SEQUENCE</scope>
    <source>
        <strain evidence="1">K2</strain>
    </source>
</reference>
<evidence type="ECO:0000313" key="1">
    <source>
        <dbReference type="EMBL" id="KAK2548999.1"/>
    </source>
</evidence>
<name>A0AAD9PTV1_ACRCE</name>
<dbReference type="Proteomes" id="UP001249851">
    <property type="component" value="Unassembled WGS sequence"/>
</dbReference>
<reference evidence="1" key="2">
    <citation type="journal article" date="2023" name="Science">
        <title>Genomic signatures of disease resistance in endangered staghorn corals.</title>
        <authorList>
            <person name="Vollmer S.V."/>
            <person name="Selwyn J.D."/>
            <person name="Despard B.A."/>
            <person name="Roesel C.L."/>
        </authorList>
    </citation>
    <scope>NUCLEOTIDE SEQUENCE</scope>
    <source>
        <strain evidence="1">K2</strain>
    </source>
</reference>
<proteinExistence type="predicted"/>
<protein>
    <submittedName>
        <fullName evidence="1">Uncharacterized protein</fullName>
    </submittedName>
</protein>
<dbReference type="AlphaFoldDB" id="A0AAD9PTV1"/>
<gene>
    <name evidence="1" type="ORF">P5673_030626</name>
</gene>
<accession>A0AAD9PTV1</accession>
<organism evidence="1 2">
    <name type="scientific">Acropora cervicornis</name>
    <name type="common">Staghorn coral</name>
    <dbReference type="NCBI Taxonomy" id="6130"/>
    <lineage>
        <taxon>Eukaryota</taxon>
        <taxon>Metazoa</taxon>
        <taxon>Cnidaria</taxon>
        <taxon>Anthozoa</taxon>
        <taxon>Hexacorallia</taxon>
        <taxon>Scleractinia</taxon>
        <taxon>Astrocoeniina</taxon>
        <taxon>Acroporidae</taxon>
        <taxon>Acropora</taxon>
    </lineage>
</organism>
<evidence type="ECO:0000313" key="2">
    <source>
        <dbReference type="Proteomes" id="UP001249851"/>
    </source>
</evidence>
<comment type="caution">
    <text evidence="1">The sequence shown here is derived from an EMBL/GenBank/DDBJ whole genome shotgun (WGS) entry which is preliminary data.</text>
</comment>
<keyword evidence="2" id="KW-1185">Reference proteome</keyword>
<sequence>MFCSTCPDFPEKSSDASSFIRRCSNFRIESLRSHVKSTGHIRGEEALRVKANPRNAPLPRALRHSFYYFSKSVCPRKNMEFV</sequence>
<dbReference type="EMBL" id="JARQWQ010000133">
    <property type="protein sequence ID" value="KAK2548999.1"/>
    <property type="molecule type" value="Genomic_DNA"/>
</dbReference>